<proteinExistence type="predicted"/>
<dbReference type="Pfam" id="PF11951">
    <property type="entry name" value="Fungal_trans_2"/>
    <property type="match status" value="1"/>
</dbReference>
<evidence type="ECO:0000256" key="2">
    <source>
        <dbReference type="ARBA" id="ARBA00022833"/>
    </source>
</evidence>
<evidence type="ECO:0000259" key="7">
    <source>
        <dbReference type="Pfam" id="PF00172"/>
    </source>
</evidence>
<dbReference type="GO" id="GO:0008270">
    <property type="term" value="F:zinc ion binding"/>
    <property type="evidence" value="ECO:0007669"/>
    <property type="project" value="InterPro"/>
</dbReference>
<dbReference type="InterPro" id="IPR052360">
    <property type="entry name" value="Transcr_Regulatory_Proteins"/>
</dbReference>
<dbReference type="InterPro" id="IPR021858">
    <property type="entry name" value="Fun_TF"/>
</dbReference>
<dbReference type="CDD" id="cd00067">
    <property type="entry name" value="GAL4"/>
    <property type="match status" value="1"/>
</dbReference>
<dbReference type="PANTHER" id="PTHR36206">
    <property type="entry name" value="ASPERCRYPTIN BIOSYNTHESIS CLUSTER-SPECIFIC TRANSCRIPTION REGULATOR ATNN-RELATED"/>
    <property type="match status" value="1"/>
</dbReference>
<evidence type="ECO:0000256" key="1">
    <source>
        <dbReference type="ARBA" id="ARBA00022723"/>
    </source>
</evidence>
<dbReference type="AlphaFoldDB" id="A0A9W4NT84"/>
<dbReference type="InterPro" id="IPR001138">
    <property type="entry name" value="Zn2Cys6_DnaBD"/>
</dbReference>
<keyword evidence="2" id="KW-0862">Zinc</keyword>
<evidence type="ECO:0000313" key="9">
    <source>
        <dbReference type="Proteomes" id="UP001152646"/>
    </source>
</evidence>
<evidence type="ECO:0000256" key="4">
    <source>
        <dbReference type="ARBA" id="ARBA00023125"/>
    </source>
</evidence>
<dbReference type="GO" id="GO:0003677">
    <property type="term" value="F:DNA binding"/>
    <property type="evidence" value="ECO:0007669"/>
    <property type="project" value="UniProtKB-KW"/>
</dbReference>
<dbReference type="PANTHER" id="PTHR36206:SF12">
    <property type="entry name" value="ASPERCRYPTIN BIOSYNTHESIS CLUSTER-SPECIFIC TRANSCRIPTION REGULATOR ATNN-RELATED"/>
    <property type="match status" value="1"/>
</dbReference>
<dbReference type="GO" id="GO:0000981">
    <property type="term" value="F:DNA-binding transcription factor activity, RNA polymerase II-specific"/>
    <property type="evidence" value="ECO:0007669"/>
    <property type="project" value="InterPro"/>
</dbReference>
<protein>
    <recommendedName>
        <fullName evidence="7">Zn(2)-C6 fungal-type domain-containing protein</fullName>
    </recommendedName>
</protein>
<comment type="caution">
    <text evidence="8">The sequence shown here is derived from an EMBL/GenBank/DDBJ whole genome shotgun (WGS) entry which is preliminary data.</text>
</comment>
<evidence type="ECO:0000256" key="5">
    <source>
        <dbReference type="ARBA" id="ARBA00023163"/>
    </source>
</evidence>
<reference evidence="8" key="1">
    <citation type="submission" date="2021-07" db="EMBL/GenBank/DDBJ databases">
        <authorList>
            <person name="Branca A.L. A."/>
        </authorList>
    </citation>
    <scope>NUCLEOTIDE SEQUENCE</scope>
</reference>
<dbReference type="SUPFAM" id="SSF57701">
    <property type="entry name" value="Zn2/Cys6 DNA-binding domain"/>
    <property type="match status" value="1"/>
</dbReference>
<name>A0A9W4NT84_9EURO</name>
<dbReference type="EMBL" id="CAJVPA010000224">
    <property type="protein sequence ID" value="CAG8413778.1"/>
    <property type="molecule type" value="Genomic_DNA"/>
</dbReference>
<dbReference type="OrthoDB" id="2593732at2759"/>
<dbReference type="Proteomes" id="UP001152646">
    <property type="component" value="Unassembled WGS sequence"/>
</dbReference>
<feature type="domain" description="Zn(2)-C6 fungal-type" evidence="7">
    <location>
        <begin position="52"/>
        <end position="84"/>
    </location>
</feature>
<accession>A0A9W4NT84</accession>
<evidence type="ECO:0000313" key="8">
    <source>
        <dbReference type="EMBL" id="CAG8413778.1"/>
    </source>
</evidence>
<keyword evidence="5" id="KW-0804">Transcription</keyword>
<keyword evidence="4" id="KW-0238">DNA-binding</keyword>
<keyword evidence="1" id="KW-0479">Metal-binding</keyword>
<dbReference type="InterPro" id="IPR036864">
    <property type="entry name" value="Zn2-C6_fun-type_DNA-bd_sf"/>
</dbReference>
<keyword evidence="6" id="KW-0539">Nucleus</keyword>
<evidence type="ECO:0000256" key="6">
    <source>
        <dbReference type="ARBA" id="ARBA00023242"/>
    </source>
</evidence>
<keyword evidence="3" id="KW-0805">Transcription regulation</keyword>
<dbReference type="Pfam" id="PF00172">
    <property type="entry name" value="Zn_clus"/>
    <property type="match status" value="1"/>
</dbReference>
<evidence type="ECO:0000256" key="3">
    <source>
        <dbReference type="ARBA" id="ARBA00023015"/>
    </source>
</evidence>
<gene>
    <name evidence="8" type="ORF">PSALAMII_LOCUS9462</name>
</gene>
<organism evidence="8 9">
    <name type="scientific">Penicillium salamii</name>
    <dbReference type="NCBI Taxonomy" id="1612424"/>
    <lineage>
        <taxon>Eukaryota</taxon>
        <taxon>Fungi</taxon>
        <taxon>Dikarya</taxon>
        <taxon>Ascomycota</taxon>
        <taxon>Pezizomycotina</taxon>
        <taxon>Eurotiomycetes</taxon>
        <taxon>Eurotiomycetidae</taxon>
        <taxon>Eurotiales</taxon>
        <taxon>Aspergillaceae</taxon>
        <taxon>Penicillium</taxon>
    </lineage>
</organism>
<sequence length="539" mass="60901">MEYLWNLWSRQDHLSFITSNSQPYILLKCAPAASLASTTLPPHARAGTDLPRIRHKKCDEAIPACRNCTSTGRKCDGYAQVPDKRTRPWRQPADTGSQCAYQPHSIGIPGQGLSWKERWHLDYFRRCTTVQCAEYFQDAFWGRLVLQMCEGQPAVQHAAIAMSARQCQFEEVQTKQVEDRESVLALSHSHKSITCLGADLVRHDSNRAHKETVLVSCIILTMLALFQQDLFTARCHLRSGYNLFKEWAAIDTKPSPHKDIIEQAFSQVQIHYSTCVNPREFLNNHRLLPPRPPQSDKAATHDADLVRESRGLLVIGRQIVQSHPGGGFSISRASSPLNRGGIAVLSKLRLWRSQLKFFESNGLHSQRHRDMLAVLELWTLIINVKMSVADSQEPSEALYDDYLTYFQRAILLARELLRPDVSEVPAPVCYIKPSVVAALLWCGVKCRDWKTRDDILALLRGCNHHSPWVSAVTTSIERLIQIESDDIAQGAPIPAAARVECVSIGPLLDSFEVQLRYQRFQPGSCRDEDAWESVTMPCQ</sequence>